<feature type="transmembrane region" description="Helical" evidence="2">
    <location>
        <begin position="43"/>
        <end position="64"/>
    </location>
</feature>
<keyword evidence="2" id="KW-0812">Transmembrane</keyword>
<keyword evidence="4" id="KW-1185">Reference proteome</keyword>
<proteinExistence type="predicted"/>
<evidence type="ECO:0000256" key="1">
    <source>
        <dbReference type="SAM" id="MobiDB-lite"/>
    </source>
</evidence>
<feature type="region of interest" description="Disordered" evidence="1">
    <location>
        <begin position="1"/>
        <end position="24"/>
    </location>
</feature>
<organism evidence="3 4">
    <name type="scientific">Hibiscus trionum</name>
    <name type="common">Flower of an hour</name>
    <dbReference type="NCBI Taxonomy" id="183268"/>
    <lineage>
        <taxon>Eukaryota</taxon>
        <taxon>Viridiplantae</taxon>
        <taxon>Streptophyta</taxon>
        <taxon>Embryophyta</taxon>
        <taxon>Tracheophyta</taxon>
        <taxon>Spermatophyta</taxon>
        <taxon>Magnoliopsida</taxon>
        <taxon>eudicotyledons</taxon>
        <taxon>Gunneridae</taxon>
        <taxon>Pentapetalae</taxon>
        <taxon>rosids</taxon>
        <taxon>malvids</taxon>
        <taxon>Malvales</taxon>
        <taxon>Malvaceae</taxon>
        <taxon>Malvoideae</taxon>
        <taxon>Hibiscus</taxon>
    </lineage>
</organism>
<gene>
    <name evidence="3" type="ORF">HRI_002350300</name>
</gene>
<accession>A0A9W7M5V6</accession>
<evidence type="ECO:0000313" key="3">
    <source>
        <dbReference type="EMBL" id="GMI86810.1"/>
    </source>
</evidence>
<protein>
    <submittedName>
        <fullName evidence="3">UDP-GLUCURONIC ACID DECARBOXYLASE 2</fullName>
    </submittedName>
</protein>
<sequence>MGSELIYRGSETQPASDPYSPKPVKPWTSVTRPIHYLLREQRLLFVFVGIAIASLIFTVFPTSLAQYAAPHGRFTTLIPDSITYFPVETQKKFSSASGSGLPTRRARSR</sequence>
<keyword evidence="2" id="KW-1133">Transmembrane helix</keyword>
<dbReference type="AlphaFoldDB" id="A0A9W7M5V6"/>
<comment type="caution">
    <text evidence="3">The sequence shown here is derived from an EMBL/GenBank/DDBJ whole genome shotgun (WGS) entry which is preliminary data.</text>
</comment>
<dbReference type="OrthoDB" id="10520029at2759"/>
<dbReference type="Proteomes" id="UP001165190">
    <property type="component" value="Unassembled WGS sequence"/>
</dbReference>
<reference evidence="3" key="1">
    <citation type="submission" date="2023-05" db="EMBL/GenBank/DDBJ databases">
        <title>Genome and transcriptome analyses reveal genes involved in the formation of fine ridges on petal epidermal cells in Hibiscus trionum.</title>
        <authorList>
            <person name="Koshimizu S."/>
            <person name="Masuda S."/>
            <person name="Ishii T."/>
            <person name="Shirasu K."/>
            <person name="Hoshino A."/>
            <person name="Arita M."/>
        </authorList>
    </citation>
    <scope>NUCLEOTIDE SEQUENCE</scope>
    <source>
        <strain evidence="3">Hamamatsu line</strain>
    </source>
</reference>
<evidence type="ECO:0000256" key="2">
    <source>
        <dbReference type="SAM" id="Phobius"/>
    </source>
</evidence>
<keyword evidence="2" id="KW-0472">Membrane</keyword>
<name>A0A9W7M5V6_HIBTR</name>
<evidence type="ECO:0000313" key="4">
    <source>
        <dbReference type="Proteomes" id="UP001165190"/>
    </source>
</evidence>
<dbReference type="EMBL" id="BSYR01000021">
    <property type="protein sequence ID" value="GMI86810.1"/>
    <property type="molecule type" value="Genomic_DNA"/>
</dbReference>